<feature type="region of interest" description="Disordered" evidence="1">
    <location>
        <begin position="79"/>
        <end position="107"/>
    </location>
</feature>
<name>A0A7I8VS26_9ANNE</name>
<feature type="transmembrane region" description="Helical" evidence="2">
    <location>
        <begin position="12"/>
        <end position="37"/>
    </location>
</feature>
<proteinExistence type="predicted"/>
<keyword evidence="2" id="KW-1133">Transmembrane helix</keyword>
<evidence type="ECO:0000256" key="1">
    <source>
        <dbReference type="SAM" id="MobiDB-lite"/>
    </source>
</evidence>
<evidence type="ECO:0000313" key="4">
    <source>
        <dbReference type="Proteomes" id="UP000549394"/>
    </source>
</evidence>
<comment type="caution">
    <text evidence="3">The sequence shown here is derived from an EMBL/GenBank/DDBJ whole genome shotgun (WGS) entry which is preliminary data.</text>
</comment>
<organism evidence="3 4">
    <name type="scientific">Dimorphilus gyrociliatus</name>
    <dbReference type="NCBI Taxonomy" id="2664684"/>
    <lineage>
        <taxon>Eukaryota</taxon>
        <taxon>Metazoa</taxon>
        <taxon>Spiralia</taxon>
        <taxon>Lophotrochozoa</taxon>
        <taxon>Annelida</taxon>
        <taxon>Polychaeta</taxon>
        <taxon>Polychaeta incertae sedis</taxon>
        <taxon>Dinophilidae</taxon>
        <taxon>Dimorphilus</taxon>
    </lineage>
</organism>
<dbReference type="EMBL" id="CAJFCJ010000009">
    <property type="protein sequence ID" value="CAD5119121.1"/>
    <property type="molecule type" value="Genomic_DNA"/>
</dbReference>
<evidence type="ECO:0000256" key="2">
    <source>
        <dbReference type="SAM" id="Phobius"/>
    </source>
</evidence>
<accession>A0A7I8VS26</accession>
<reference evidence="3 4" key="1">
    <citation type="submission" date="2020-08" db="EMBL/GenBank/DDBJ databases">
        <authorList>
            <person name="Hejnol A."/>
        </authorList>
    </citation>
    <scope>NUCLEOTIDE SEQUENCE [LARGE SCALE GENOMIC DNA]</scope>
</reference>
<feature type="compositionally biased region" description="Basic and acidic residues" evidence="1">
    <location>
        <begin position="79"/>
        <end position="99"/>
    </location>
</feature>
<sequence length="107" mass="11813">MGGCAKCMLCFLKCIAVILLIPVFLVLAVAAVVVWIVTAPLKCCCPCCAPCLTLITEFLIFIAKLPWKMLQWIIGKEEKSEDTTGLDEKKKKDYGTKEETDVEASEP</sequence>
<dbReference type="AlphaFoldDB" id="A0A7I8VS26"/>
<evidence type="ECO:0000313" key="3">
    <source>
        <dbReference type="EMBL" id="CAD5119121.1"/>
    </source>
</evidence>
<keyword evidence="2" id="KW-0472">Membrane</keyword>
<keyword evidence="2" id="KW-0812">Transmembrane</keyword>
<dbReference type="Proteomes" id="UP000549394">
    <property type="component" value="Unassembled WGS sequence"/>
</dbReference>
<gene>
    <name evidence="3" type="ORF">DGYR_LOCUS7406</name>
</gene>
<protein>
    <submittedName>
        <fullName evidence="3">DgyrCDS7764</fullName>
    </submittedName>
</protein>
<keyword evidence="4" id="KW-1185">Reference proteome</keyword>